<evidence type="ECO:0000313" key="10">
    <source>
        <dbReference type="EMBL" id="ADG91577.1"/>
    </source>
</evidence>
<evidence type="ECO:0000256" key="2">
    <source>
        <dbReference type="ARBA" id="ARBA00022475"/>
    </source>
</evidence>
<dbReference type="RefSeq" id="WP_013130170.1">
    <property type="nucleotide sequence ID" value="NC_014160.1"/>
</dbReference>
<keyword evidence="6 8" id="KW-1133">Transmembrane helix</keyword>
<feature type="transmembrane region" description="Helical" evidence="8">
    <location>
        <begin position="382"/>
        <end position="400"/>
    </location>
</feature>
<dbReference type="eggNOG" id="arCOG00561">
    <property type="taxonomic scope" value="Archaea"/>
</dbReference>
<dbReference type="KEGG" id="tag:Tagg_1316"/>
<dbReference type="STRING" id="633148.Tagg_1316"/>
<dbReference type="OrthoDB" id="85618at2157"/>
<dbReference type="PANTHER" id="PTHR33908:SF11">
    <property type="entry name" value="MEMBRANE PROTEIN"/>
    <property type="match status" value="1"/>
</dbReference>
<reference evidence="11" key="2">
    <citation type="journal article" date="2010" name="Stand. Genomic Sci.">
        <title>Complete genome sequence of Thermosphaera aggregans type strain (M11TLT).</title>
        <authorList>
            <person name="Spring S."/>
            <person name="Rachel R."/>
            <person name="Lapidus A."/>
            <person name="Davenport K."/>
            <person name="Tice H."/>
            <person name="Copeland A."/>
            <person name="Cheng J.-F."/>
            <person name="Lucas S."/>
            <person name="Chen F."/>
            <person name="Nolan M."/>
            <person name="Bruce D."/>
            <person name="Goodwin L."/>
            <person name="Pitluck S."/>
            <person name="Ivanova N."/>
            <person name="Mavromatis K."/>
            <person name="Ovchinnikova G."/>
            <person name="Pati A."/>
            <person name="Chen A."/>
            <person name="Palaniappan K."/>
            <person name="Land M."/>
            <person name="Hauser L."/>
            <person name="Chang Y.-J."/>
            <person name="Jeffries C.C."/>
            <person name="Brettin T."/>
            <person name="Detter J.C."/>
            <person name="Tapia R."/>
            <person name="Han C."/>
            <person name="Heimerl T."/>
            <person name="Weikl F."/>
            <person name="Brambilla E."/>
            <person name="Goker M."/>
            <person name="Bristow J."/>
            <person name="Eisen J.A."/>
            <person name="Markowitz V."/>
            <person name="Hugenholtz P."/>
            <person name="Kyrpides N.C."/>
            <person name="Klenk H.-P."/>
        </authorList>
    </citation>
    <scope>NUCLEOTIDE SEQUENCE [LARGE SCALE GENOMIC DNA]</scope>
    <source>
        <strain evidence="11">DSM 11486 / M11TL</strain>
    </source>
</reference>
<reference key="3">
    <citation type="submission" date="2010-02" db="EMBL/GenBank/DDBJ databases">
        <title>Complete genome sequence of Thermosphaera aggregans type strain (M11TL).</title>
        <authorList>
            <consortium name="US DOE Joint Genome Institute (JGI-PGF)"/>
            <person name="Spring S."/>
            <person name="Lapidus A."/>
            <person name="Munk C."/>
            <person name="Schroeder M."/>
            <person name="Glavina Del Rio T."/>
            <person name="Tice H."/>
            <person name="Copeland A."/>
            <person name="Cheng J.-F."/>
            <person name="Lucas S."/>
            <person name="Chen F."/>
            <person name="Nolan M."/>
            <person name="Bruce D."/>
            <person name="Goodwin L."/>
            <person name="Pitluck S."/>
            <person name="Ivanova N."/>
            <person name="Mavromatis K."/>
            <person name="Ovchinnikova G."/>
            <person name="Pati A."/>
            <person name="Chen A."/>
            <person name="Palaniappan K."/>
            <person name="Land M."/>
            <person name="Hauser L."/>
            <person name="Chang Y.-J."/>
            <person name="Jeffries C.C."/>
            <person name="Brettin T."/>
            <person name="Detter J.C."/>
            <person name="Tapia R."/>
            <person name="Han C."/>
            <person name="Chain P."/>
            <person name="Heimerl T."/>
            <person name="Weik F."/>
            <person name="Goker M."/>
            <person name="Rachel R."/>
            <person name="Bristow J."/>
            <person name="Eisen J.A."/>
            <person name="Markowitz V."/>
            <person name="Hugenholtz P."/>
            <person name="Kyrpides N.C."/>
            <person name="Klenk H.-P."/>
        </authorList>
    </citation>
    <scope>NUCLEOTIDE SEQUENCE</scope>
    <source>
        <strain>DSM 11486</strain>
    </source>
</reference>
<dbReference type="InterPro" id="IPR050297">
    <property type="entry name" value="LipidA_mod_glycosyltrf_83"/>
</dbReference>
<reference evidence="10 11" key="1">
    <citation type="journal article" date="2010" name="Stand. Genomic Sci.">
        <title>Complete genome sequence of Thermosphaera aggregans type strain (M11TL).</title>
        <authorList>
            <person name="Spring S."/>
            <person name="Rachel R."/>
            <person name="Lapidus A."/>
            <person name="Davenport K."/>
            <person name="Tice H."/>
            <person name="Copeland A."/>
            <person name="Cheng J.F."/>
            <person name="Lucas S."/>
            <person name="Chen F."/>
            <person name="Nolan M."/>
            <person name="Bruce D."/>
            <person name="Goodwin L."/>
            <person name="Pitluck S."/>
            <person name="Ivanova N."/>
            <person name="Mavromatis K."/>
            <person name="Ovchinnikova G."/>
            <person name="Pati A."/>
            <person name="Chen A."/>
            <person name="Palaniappan K."/>
            <person name="Land M."/>
            <person name="Hauser L."/>
            <person name="Chang Y.J."/>
            <person name="Jeffries C.C."/>
            <person name="Brettin T."/>
            <person name="Detter J.C."/>
            <person name="Tapia R."/>
            <person name="Han C."/>
            <person name="Heimerl T."/>
            <person name="Weikl F."/>
            <person name="Brambilla E."/>
            <person name="Goker M."/>
            <person name="Bristow J."/>
            <person name="Eisen J.A."/>
            <person name="Markowitz V."/>
            <person name="Hugenholtz P."/>
            <person name="Kyrpides N.C."/>
            <person name="Klenk H.P."/>
        </authorList>
    </citation>
    <scope>NUCLEOTIDE SEQUENCE [LARGE SCALE GENOMIC DNA]</scope>
    <source>
        <strain evidence="11">DSM 11486 / M11TL</strain>
    </source>
</reference>
<gene>
    <name evidence="10" type="ordered locus">Tagg_1316</name>
</gene>
<evidence type="ECO:0000259" key="9">
    <source>
        <dbReference type="Pfam" id="PF02366"/>
    </source>
</evidence>
<evidence type="ECO:0000256" key="4">
    <source>
        <dbReference type="ARBA" id="ARBA00022679"/>
    </source>
</evidence>
<evidence type="ECO:0000256" key="3">
    <source>
        <dbReference type="ARBA" id="ARBA00022676"/>
    </source>
</evidence>
<accession>D5U377</accession>
<dbReference type="Pfam" id="PF02366">
    <property type="entry name" value="PMT"/>
    <property type="match status" value="1"/>
</dbReference>
<keyword evidence="2" id="KW-1003">Cell membrane</keyword>
<feature type="transmembrane region" description="Helical" evidence="8">
    <location>
        <begin position="407"/>
        <end position="425"/>
    </location>
</feature>
<evidence type="ECO:0000256" key="7">
    <source>
        <dbReference type="ARBA" id="ARBA00023136"/>
    </source>
</evidence>
<dbReference type="Proteomes" id="UP000002376">
    <property type="component" value="Chromosome"/>
</dbReference>
<proteinExistence type="predicted"/>
<organism evidence="10 11">
    <name type="scientific">Thermosphaera aggregans (strain DSM 11486 / M11TL)</name>
    <dbReference type="NCBI Taxonomy" id="633148"/>
    <lineage>
        <taxon>Archaea</taxon>
        <taxon>Thermoproteota</taxon>
        <taxon>Thermoprotei</taxon>
        <taxon>Desulfurococcales</taxon>
        <taxon>Desulfurococcaceae</taxon>
        <taxon>Thermosphaera</taxon>
    </lineage>
</organism>
<feature type="domain" description="ArnT-like N-terminal" evidence="9">
    <location>
        <begin position="180"/>
        <end position="324"/>
    </location>
</feature>
<keyword evidence="11" id="KW-1185">Reference proteome</keyword>
<feature type="transmembrane region" description="Helical" evidence="8">
    <location>
        <begin position="289"/>
        <end position="322"/>
    </location>
</feature>
<dbReference type="GeneID" id="9166363"/>
<keyword evidence="5 8" id="KW-0812">Transmembrane</keyword>
<feature type="transmembrane region" description="Helical" evidence="8">
    <location>
        <begin position="181"/>
        <end position="202"/>
    </location>
</feature>
<feature type="transmembrane region" description="Helical" evidence="8">
    <location>
        <begin position="252"/>
        <end position="277"/>
    </location>
</feature>
<feature type="transmembrane region" description="Helical" evidence="8">
    <location>
        <begin position="12"/>
        <end position="30"/>
    </location>
</feature>
<comment type="subcellular location">
    <subcellularLocation>
        <location evidence="1">Cell membrane</location>
        <topology evidence="1">Multi-pass membrane protein</topology>
    </subcellularLocation>
</comment>
<dbReference type="AlphaFoldDB" id="D5U377"/>
<dbReference type="GO" id="GO:0000030">
    <property type="term" value="F:mannosyltransferase activity"/>
    <property type="evidence" value="ECO:0007669"/>
    <property type="project" value="InterPro"/>
</dbReference>
<dbReference type="GO" id="GO:0006493">
    <property type="term" value="P:protein O-linked glycosylation"/>
    <property type="evidence" value="ECO:0007669"/>
    <property type="project" value="InterPro"/>
</dbReference>
<dbReference type="EMBL" id="CP001939">
    <property type="protein sequence ID" value="ADG91577.1"/>
    <property type="molecule type" value="Genomic_DNA"/>
</dbReference>
<evidence type="ECO:0000256" key="8">
    <source>
        <dbReference type="SAM" id="Phobius"/>
    </source>
</evidence>
<dbReference type="GO" id="GO:0008610">
    <property type="term" value="P:lipid biosynthetic process"/>
    <property type="evidence" value="ECO:0007669"/>
    <property type="project" value="UniProtKB-ARBA"/>
</dbReference>
<sequence length="480" mass="53769">MSKLDLTSISHYLIIALLFTLSLMVFYQSASDFTRLEIERGGRGYVSDEVWYVSSARNILYKIFHVEPRLSNGSYGATIIYEGYINSFRLKADARDLNISVRADYSKLKGFYVVAPSEESFNAYLSRIREYVNVTDIVPGWMLPDAERVNEYINWEHPPVGKYFVAASIWLLGDYPLHWRLPAILTGALTVVLTYLLMLSLTGNQAVSLTASLLLMLDPLSKALASIMLLDVYIAFFTVLTTLLAVKGLLKHAMIAAVVGGTFKFSALFLLLPVVFLTVRRDVRSKPSFTTLISSLILNIMLAGALFLALTTLVSIPIASYMGFSNWVKYSLIGSFTWHTSVKCTGANCPISSAPWEWFMSVNSFPLYIYPDGSALKASGTWPFWISSLTLSITLAPACFKDRRFGRLWVFYIGVFSGYLLLWVVGGRSQYSFYSIQLAPLVYSTLVYAVPSIIFNRGLLIETLGYWGRLKELILKAVIA</sequence>
<protein>
    <submittedName>
        <fullName evidence="10">Glycosyl transferase family 39</fullName>
    </submittedName>
</protein>
<evidence type="ECO:0000256" key="5">
    <source>
        <dbReference type="ARBA" id="ARBA00022692"/>
    </source>
</evidence>
<evidence type="ECO:0000256" key="6">
    <source>
        <dbReference type="ARBA" id="ARBA00022989"/>
    </source>
</evidence>
<dbReference type="GO" id="GO:0016763">
    <property type="term" value="F:pentosyltransferase activity"/>
    <property type="evidence" value="ECO:0007669"/>
    <property type="project" value="TreeGrafter"/>
</dbReference>
<name>D5U377_THEAM</name>
<evidence type="ECO:0000256" key="1">
    <source>
        <dbReference type="ARBA" id="ARBA00004651"/>
    </source>
</evidence>
<keyword evidence="4 10" id="KW-0808">Transferase</keyword>
<keyword evidence="3" id="KW-0328">Glycosyltransferase</keyword>
<dbReference type="HOGENOM" id="CLU_032023_0_0_2"/>
<dbReference type="PANTHER" id="PTHR33908">
    <property type="entry name" value="MANNOSYLTRANSFERASE YKCB-RELATED"/>
    <property type="match status" value="1"/>
</dbReference>
<feature type="transmembrane region" description="Helical" evidence="8">
    <location>
        <begin position="223"/>
        <end position="246"/>
    </location>
</feature>
<keyword evidence="7 8" id="KW-0472">Membrane</keyword>
<evidence type="ECO:0000313" key="11">
    <source>
        <dbReference type="Proteomes" id="UP000002376"/>
    </source>
</evidence>
<dbReference type="InterPro" id="IPR003342">
    <property type="entry name" value="ArnT-like_N"/>
</dbReference>
<dbReference type="GO" id="GO:0005886">
    <property type="term" value="C:plasma membrane"/>
    <property type="evidence" value="ECO:0007669"/>
    <property type="project" value="UniProtKB-SubCell"/>
</dbReference>